<evidence type="ECO:0000256" key="3">
    <source>
        <dbReference type="ARBA" id="ARBA00023125"/>
    </source>
</evidence>
<dbReference type="Pfam" id="PF03466">
    <property type="entry name" value="LysR_substrate"/>
    <property type="match status" value="1"/>
</dbReference>
<organism evidence="6 7">
    <name type="scientific">Shewanella electrica</name>
    <dbReference type="NCBI Taxonomy" id="515560"/>
    <lineage>
        <taxon>Bacteria</taxon>
        <taxon>Pseudomonadati</taxon>
        <taxon>Pseudomonadota</taxon>
        <taxon>Gammaproteobacteria</taxon>
        <taxon>Alteromonadales</taxon>
        <taxon>Shewanellaceae</taxon>
        <taxon>Shewanella</taxon>
    </lineage>
</organism>
<dbReference type="Gene3D" id="1.10.10.10">
    <property type="entry name" value="Winged helix-like DNA-binding domain superfamily/Winged helix DNA-binding domain"/>
    <property type="match status" value="1"/>
</dbReference>
<dbReference type="SUPFAM" id="SSF53850">
    <property type="entry name" value="Periplasmic binding protein-like II"/>
    <property type="match status" value="1"/>
</dbReference>
<evidence type="ECO:0000256" key="4">
    <source>
        <dbReference type="ARBA" id="ARBA00023163"/>
    </source>
</evidence>
<dbReference type="Gene3D" id="3.40.190.290">
    <property type="match status" value="1"/>
</dbReference>
<evidence type="ECO:0000256" key="1">
    <source>
        <dbReference type="ARBA" id="ARBA00009437"/>
    </source>
</evidence>
<comment type="caution">
    <text evidence="6">The sequence shown here is derived from an EMBL/GenBank/DDBJ whole genome shotgun (WGS) entry which is preliminary data.</text>
</comment>
<dbReference type="EMBL" id="JAKOGG010000021">
    <property type="protein sequence ID" value="MCS4558452.1"/>
    <property type="molecule type" value="Genomic_DNA"/>
</dbReference>
<proteinExistence type="inferred from homology"/>
<dbReference type="SUPFAM" id="SSF46785">
    <property type="entry name" value="Winged helix' DNA-binding domain"/>
    <property type="match status" value="1"/>
</dbReference>
<comment type="similarity">
    <text evidence="1">Belongs to the LysR transcriptional regulatory family.</text>
</comment>
<keyword evidence="4" id="KW-0804">Transcription</keyword>
<dbReference type="InterPro" id="IPR058163">
    <property type="entry name" value="LysR-type_TF_proteobact-type"/>
</dbReference>
<accession>A0ABT2FR92</accession>
<dbReference type="PANTHER" id="PTHR30537">
    <property type="entry name" value="HTH-TYPE TRANSCRIPTIONAL REGULATOR"/>
    <property type="match status" value="1"/>
</dbReference>
<reference evidence="7" key="2">
    <citation type="submission" date="2023-07" db="EMBL/GenBank/DDBJ databases">
        <title>Shewanella mangrovi sp. nov., an acetaldehyde- degrading bacterium isolated from mangrove sediment.</title>
        <authorList>
            <person name="Liu Y."/>
        </authorList>
    </citation>
    <scope>NUCLEOTIDE SEQUENCE [LARGE SCALE GENOMIC DNA]</scope>
    <source>
        <strain evidence="7">C32</strain>
    </source>
</reference>
<evidence type="ECO:0000313" key="7">
    <source>
        <dbReference type="Proteomes" id="UP001201549"/>
    </source>
</evidence>
<dbReference type="PROSITE" id="PS50931">
    <property type="entry name" value="HTH_LYSR"/>
    <property type="match status" value="1"/>
</dbReference>
<keyword evidence="2" id="KW-0805">Transcription regulation</keyword>
<gene>
    <name evidence="6" type="ORF">L9G74_18605</name>
</gene>
<reference evidence="6 7" key="1">
    <citation type="submission" date="2022-02" db="EMBL/GenBank/DDBJ databases">
        <authorList>
            <person name="Zhuang L."/>
        </authorList>
    </citation>
    <scope>NUCLEOTIDE SEQUENCE [LARGE SCALE GENOMIC DNA]</scope>
    <source>
        <strain evidence="6 7">C32</strain>
    </source>
</reference>
<sequence>MDLNQLKIFAKVVEQHSFTGAAKLLGLTKTTVSRKVSDLETRVGVQLLTRTTRKVNPTPQGFAFYQNIANAFNDMKVAEQQLQAEQYLETGTIKLVLPYELNQIFSSAVFSSFIQAHPDINLDIAFANKGASSVMDEDAELAFHFDEHQAPQIETTKLLNFSCRLAASPQYIARHGMPLTPEALNRHHYIDCSAYDENTKGQLNMFDGHSWLTLTPKVRLTMDSFMLAKELAVSGLGITALPEELAEEEVAQGRLVTVLDDYPMRNHVLYMSYLRQSPMPSRTLLFIRHVYDQLNLSFANEVLEIPAAVAMQSAFAPQRAERLAG</sequence>
<feature type="domain" description="HTH lysR-type" evidence="5">
    <location>
        <begin position="1"/>
        <end position="58"/>
    </location>
</feature>
<dbReference type="InterPro" id="IPR036390">
    <property type="entry name" value="WH_DNA-bd_sf"/>
</dbReference>
<dbReference type="PANTHER" id="PTHR30537:SF68">
    <property type="entry name" value="TRANSCRIPTIONAL REGULATOR-RELATED"/>
    <property type="match status" value="1"/>
</dbReference>
<name>A0ABT2FR92_9GAMM</name>
<dbReference type="RefSeq" id="WP_238898271.1">
    <property type="nucleotide sequence ID" value="NZ_JAKOGG010000021.1"/>
</dbReference>
<dbReference type="InterPro" id="IPR036388">
    <property type="entry name" value="WH-like_DNA-bd_sf"/>
</dbReference>
<keyword evidence="3" id="KW-0238">DNA-binding</keyword>
<dbReference type="Pfam" id="PF00126">
    <property type="entry name" value="HTH_1"/>
    <property type="match status" value="1"/>
</dbReference>
<dbReference type="Proteomes" id="UP001201549">
    <property type="component" value="Unassembled WGS sequence"/>
</dbReference>
<evidence type="ECO:0000313" key="6">
    <source>
        <dbReference type="EMBL" id="MCS4558452.1"/>
    </source>
</evidence>
<dbReference type="InterPro" id="IPR000847">
    <property type="entry name" value="LysR_HTH_N"/>
</dbReference>
<evidence type="ECO:0000259" key="5">
    <source>
        <dbReference type="PROSITE" id="PS50931"/>
    </source>
</evidence>
<evidence type="ECO:0000256" key="2">
    <source>
        <dbReference type="ARBA" id="ARBA00023015"/>
    </source>
</evidence>
<dbReference type="InterPro" id="IPR005119">
    <property type="entry name" value="LysR_subst-bd"/>
</dbReference>
<protein>
    <submittedName>
        <fullName evidence="6">LysR family transcriptional regulator</fullName>
    </submittedName>
</protein>
<keyword evidence="7" id="KW-1185">Reference proteome</keyword>